<dbReference type="GO" id="GO:0061630">
    <property type="term" value="F:ubiquitin protein ligase activity"/>
    <property type="evidence" value="ECO:0007669"/>
    <property type="project" value="TreeGrafter"/>
</dbReference>
<organism evidence="10 11">
    <name type="scientific">Diploptera punctata</name>
    <name type="common">Pacific beetle cockroach</name>
    <dbReference type="NCBI Taxonomy" id="6984"/>
    <lineage>
        <taxon>Eukaryota</taxon>
        <taxon>Metazoa</taxon>
        <taxon>Ecdysozoa</taxon>
        <taxon>Arthropoda</taxon>
        <taxon>Hexapoda</taxon>
        <taxon>Insecta</taxon>
        <taxon>Pterygota</taxon>
        <taxon>Neoptera</taxon>
        <taxon>Polyneoptera</taxon>
        <taxon>Dictyoptera</taxon>
        <taxon>Blattodea</taxon>
        <taxon>Blaberoidea</taxon>
        <taxon>Blaberidae</taxon>
        <taxon>Diplopterinae</taxon>
        <taxon>Diploptera</taxon>
    </lineage>
</organism>
<comment type="caution">
    <text evidence="10">The sequence shown here is derived from an EMBL/GenBank/DDBJ whole genome shotgun (WGS) entry which is preliminary data.</text>
</comment>
<dbReference type="EMBL" id="JASPKZ010005296">
    <property type="protein sequence ID" value="KAJ9588922.1"/>
    <property type="molecule type" value="Genomic_DNA"/>
</dbReference>
<keyword evidence="6" id="KW-0862">Zinc</keyword>
<keyword evidence="2" id="KW-0963">Cytoplasm</keyword>
<dbReference type="InterPro" id="IPR013083">
    <property type="entry name" value="Znf_RING/FYVE/PHD"/>
</dbReference>
<sequence length="282" mass="31291">MSVAVSLCILRFELKDEDYGVDSKKQTVVETCGAMAAEKTDKTRHARGRREMRDITIETYSREPEDVRPRGLIPGSESAPKPQTSSEVKPRLLCDTEAIESSYKSRDQINFISGNPFVEVTKGILHLYKEDELTPVDRAAQVSQTVCILAVPATMTCNDLLTFTAACHGDIQHLRIIRDGSPNRYMALLTFRTQSSASEFYSTFNGVPYNSLEPDCCCHLVFVSKVEVMREGEGGSLAPLSHTELPTCPVCLERMDESVDGILTILCNHSFHSSCLAKWGDT</sequence>
<dbReference type="InterPro" id="IPR034932">
    <property type="entry name" value="BRAP2_RRM"/>
</dbReference>
<protein>
    <recommendedName>
        <fullName evidence="9">RING-type domain-containing protein</fullName>
    </recommendedName>
</protein>
<comment type="subcellular location">
    <subcellularLocation>
        <location evidence="1">Cytoplasm</location>
    </subcellularLocation>
</comment>
<dbReference type="GO" id="GO:0003676">
    <property type="term" value="F:nucleic acid binding"/>
    <property type="evidence" value="ECO:0007669"/>
    <property type="project" value="InterPro"/>
</dbReference>
<evidence type="ECO:0000256" key="6">
    <source>
        <dbReference type="ARBA" id="ARBA00022833"/>
    </source>
</evidence>
<dbReference type="Pfam" id="PF07576">
    <property type="entry name" value="BRAP2"/>
    <property type="match status" value="1"/>
</dbReference>
<dbReference type="CDD" id="cd12718">
    <property type="entry name" value="RRM_BRAP2"/>
    <property type="match status" value="1"/>
</dbReference>
<dbReference type="GO" id="GO:0008139">
    <property type="term" value="F:nuclear localization sequence binding"/>
    <property type="evidence" value="ECO:0007669"/>
    <property type="project" value="UniProtKB-ARBA"/>
</dbReference>
<evidence type="ECO:0000256" key="1">
    <source>
        <dbReference type="ARBA" id="ARBA00004496"/>
    </source>
</evidence>
<evidence type="ECO:0000313" key="11">
    <source>
        <dbReference type="Proteomes" id="UP001233999"/>
    </source>
</evidence>
<name>A0AAD7ZY90_DIPPU</name>
<feature type="compositionally biased region" description="Basic and acidic residues" evidence="8">
    <location>
        <begin position="60"/>
        <end position="69"/>
    </location>
</feature>
<evidence type="ECO:0000256" key="7">
    <source>
        <dbReference type="PROSITE-ProRule" id="PRU00175"/>
    </source>
</evidence>
<dbReference type="InterPro" id="IPR001841">
    <property type="entry name" value="Znf_RING"/>
</dbReference>
<keyword evidence="5 7" id="KW-0863">Zinc-finger</keyword>
<dbReference type="SUPFAM" id="SSF54928">
    <property type="entry name" value="RNA-binding domain, RBD"/>
    <property type="match status" value="1"/>
</dbReference>
<reference evidence="10" key="2">
    <citation type="submission" date="2023-05" db="EMBL/GenBank/DDBJ databases">
        <authorList>
            <person name="Fouks B."/>
        </authorList>
    </citation>
    <scope>NUCLEOTIDE SEQUENCE</scope>
    <source>
        <strain evidence="10">Stay&amp;Tobe</strain>
        <tissue evidence="10">Testes</tissue>
    </source>
</reference>
<evidence type="ECO:0000256" key="3">
    <source>
        <dbReference type="ARBA" id="ARBA00022553"/>
    </source>
</evidence>
<evidence type="ECO:0000256" key="8">
    <source>
        <dbReference type="SAM" id="MobiDB-lite"/>
    </source>
</evidence>
<evidence type="ECO:0000313" key="10">
    <source>
        <dbReference type="EMBL" id="KAJ9588922.1"/>
    </source>
</evidence>
<dbReference type="SUPFAM" id="SSF57850">
    <property type="entry name" value="RING/U-box"/>
    <property type="match status" value="1"/>
</dbReference>
<dbReference type="InterPro" id="IPR011422">
    <property type="entry name" value="BRAP2/ETP1_RRM"/>
</dbReference>
<dbReference type="GO" id="GO:0005737">
    <property type="term" value="C:cytoplasm"/>
    <property type="evidence" value="ECO:0007669"/>
    <property type="project" value="UniProtKB-SubCell"/>
</dbReference>
<dbReference type="PANTHER" id="PTHR24007:SF7">
    <property type="entry name" value="BRCA1-ASSOCIATED PROTEIN"/>
    <property type="match status" value="1"/>
</dbReference>
<dbReference type="GO" id="GO:0016567">
    <property type="term" value="P:protein ubiquitination"/>
    <property type="evidence" value="ECO:0007669"/>
    <property type="project" value="TreeGrafter"/>
</dbReference>
<dbReference type="PROSITE" id="PS50089">
    <property type="entry name" value="ZF_RING_2"/>
    <property type="match status" value="1"/>
</dbReference>
<dbReference type="GO" id="GO:0008270">
    <property type="term" value="F:zinc ion binding"/>
    <property type="evidence" value="ECO:0007669"/>
    <property type="project" value="UniProtKB-KW"/>
</dbReference>
<reference evidence="10" key="1">
    <citation type="journal article" date="2023" name="IScience">
        <title>Live-bearing cockroach genome reveals convergent evolutionary mechanisms linked to viviparity in insects and beyond.</title>
        <authorList>
            <person name="Fouks B."/>
            <person name="Harrison M.C."/>
            <person name="Mikhailova A.A."/>
            <person name="Marchal E."/>
            <person name="English S."/>
            <person name="Carruthers M."/>
            <person name="Jennings E.C."/>
            <person name="Chiamaka E.L."/>
            <person name="Frigard R.A."/>
            <person name="Pippel M."/>
            <person name="Attardo G.M."/>
            <person name="Benoit J.B."/>
            <person name="Bornberg-Bauer E."/>
            <person name="Tobe S.S."/>
        </authorList>
    </citation>
    <scope>NUCLEOTIDE SEQUENCE</scope>
    <source>
        <strain evidence="10">Stay&amp;Tobe</strain>
    </source>
</reference>
<dbReference type="Gene3D" id="3.30.40.10">
    <property type="entry name" value="Zinc/RING finger domain, C3HC4 (zinc finger)"/>
    <property type="match status" value="1"/>
</dbReference>
<feature type="region of interest" description="Disordered" evidence="8">
    <location>
        <begin position="60"/>
        <end position="89"/>
    </location>
</feature>
<keyword evidence="4" id="KW-0479">Metal-binding</keyword>
<dbReference type="FunFam" id="3.30.40.10:FF:000206">
    <property type="entry name" value="BRCA1-associated protein isoform X1"/>
    <property type="match status" value="1"/>
</dbReference>
<feature type="non-terminal residue" evidence="10">
    <location>
        <position position="282"/>
    </location>
</feature>
<dbReference type="Proteomes" id="UP001233999">
    <property type="component" value="Unassembled WGS sequence"/>
</dbReference>
<keyword evidence="11" id="KW-1185">Reference proteome</keyword>
<dbReference type="GO" id="GO:0007265">
    <property type="term" value="P:Ras protein signal transduction"/>
    <property type="evidence" value="ECO:0007669"/>
    <property type="project" value="TreeGrafter"/>
</dbReference>
<keyword evidence="3" id="KW-0597">Phosphoprotein</keyword>
<dbReference type="PANTHER" id="PTHR24007">
    <property type="entry name" value="BRCA1-ASSOCIATED PROTEIN"/>
    <property type="match status" value="1"/>
</dbReference>
<dbReference type="InterPro" id="IPR035979">
    <property type="entry name" value="RBD_domain_sf"/>
</dbReference>
<gene>
    <name evidence="10" type="ORF">L9F63_017800</name>
</gene>
<feature type="domain" description="RING-type" evidence="9">
    <location>
        <begin position="248"/>
        <end position="282"/>
    </location>
</feature>
<evidence type="ECO:0000259" key="9">
    <source>
        <dbReference type="PROSITE" id="PS50089"/>
    </source>
</evidence>
<dbReference type="CDD" id="cd16457">
    <property type="entry name" value="RING-H2_BRAP2"/>
    <property type="match status" value="1"/>
</dbReference>
<dbReference type="Pfam" id="PF13639">
    <property type="entry name" value="zf-RING_2"/>
    <property type="match status" value="1"/>
</dbReference>
<accession>A0AAD7ZY90</accession>
<evidence type="ECO:0000256" key="4">
    <source>
        <dbReference type="ARBA" id="ARBA00022723"/>
    </source>
</evidence>
<evidence type="ECO:0000256" key="2">
    <source>
        <dbReference type="ARBA" id="ARBA00022490"/>
    </source>
</evidence>
<evidence type="ECO:0000256" key="5">
    <source>
        <dbReference type="ARBA" id="ARBA00022771"/>
    </source>
</evidence>
<proteinExistence type="predicted"/>
<dbReference type="AlphaFoldDB" id="A0AAD7ZY90"/>
<dbReference type="InterPro" id="IPR047243">
    <property type="entry name" value="RING-H2_BRAP2"/>
</dbReference>